<evidence type="ECO:0000313" key="4">
    <source>
        <dbReference type="Proteomes" id="UP000199370"/>
    </source>
</evidence>
<dbReference type="STRING" id="996166.SAMN05192554_10527"/>
<dbReference type="SMART" id="SM00710">
    <property type="entry name" value="PbH1"/>
    <property type="match status" value="6"/>
</dbReference>
<dbReference type="InterPro" id="IPR006311">
    <property type="entry name" value="TAT_signal"/>
</dbReference>
<dbReference type="RefSeq" id="WP_175526393.1">
    <property type="nucleotide sequence ID" value="NZ_FNIA01000005.1"/>
</dbReference>
<dbReference type="Proteomes" id="UP000199370">
    <property type="component" value="Unassembled WGS sequence"/>
</dbReference>
<dbReference type="PROSITE" id="PS51257">
    <property type="entry name" value="PROKAR_LIPOPROTEIN"/>
    <property type="match status" value="1"/>
</dbReference>
<feature type="compositionally biased region" description="Low complexity" evidence="1">
    <location>
        <begin position="26"/>
        <end position="62"/>
    </location>
</feature>
<reference evidence="3 4" key="1">
    <citation type="submission" date="2016-10" db="EMBL/GenBank/DDBJ databases">
        <authorList>
            <person name="de Groot N.N."/>
        </authorList>
    </citation>
    <scope>NUCLEOTIDE SEQUENCE [LARGE SCALE GENOMIC DNA]</scope>
    <source>
        <strain evidence="4">EB21,IBRC-M 10013,KCTC 4048</strain>
    </source>
</reference>
<dbReference type="Pfam" id="PF13229">
    <property type="entry name" value="Beta_helix"/>
    <property type="match status" value="1"/>
</dbReference>
<dbReference type="InterPro" id="IPR006626">
    <property type="entry name" value="PbH1"/>
</dbReference>
<feature type="region of interest" description="Disordered" evidence="1">
    <location>
        <begin position="18"/>
        <end position="64"/>
    </location>
</feature>
<name>A0A1G9UVK7_9EURY</name>
<dbReference type="SUPFAM" id="SSF51126">
    <property type="entry name" value="Pectin lyase-like"/>
    <property type="match status" value="2"/>
</dbReference>
<dbReference type="InterPro" id="IPR011050">
    <property type="entry name" value="Pectin_lyase_fold/virulence"/>
</dbReference>
<dbReference type="AlphaFoldDB" id="A0A1G9UVK7"/>
<evidence type="ECO:0000313" key="3">
    <source>
        <dbReference type="EMBL" id="SDM63847.1"/>
    </source>
</evidence>
<gene>
    <name evidence="3" type="ORF">SAMN05192554_10527</name>
</gene>
<organism evidence="3 4">
    <name type="scientific">Haloarchaeobius iranensis</name>
    <dbReference type="NCBI Taxonomy" id="996166"/>
    <lineage>
        <taxon>Archaea</taxon>
        <taxon>Methanobacteriati</taxon>
        <taxon>Methanobacteriota</taxon>
        <taxon>Stenosarchaea group</taxon>
        <taxon>Halobacteria</taxon>
        <taxon>Halobacteriales</taxon>
        <taxon>Halorubellaceae</taxon>
        <taxon>Haloarchaeobius</taxon>
    </lineage>
</organism>
<dbReference type="Gene3D" id="2.160.20.10">
    <property type="entry name" value="Single-stranded right-handed beta-helix, Pectin lyase-like"/>
    <property type="match status" value="1"/>
</dbReference>
<dbReference type="PROSITE" id="PS51318">
    <property type="entry name" value="TAT"/>
    <property type="match status" value="1"/>
</dbReference>
<dbReference type="OrthoDB" id="350943at2157"/>
<sequence length="475" mass="50796">MEKDVTRRRLLGAGATIGMGSIAGCSGSDDAGTATGSDDTTSAEPTAGTTEQAETTTQEPVADGSGLLPAAYVVTKEDGEIRAYNGQTLEVEFSGAAGGEDGRVLQATFDAMASGRVTGGRVFIRRAEYTPDRQLSVSSSHTEVRSDFAWLTFQDHPRDDGESQADFTVESRDGTTEHVEVRGLVLDANKDARTARTRTADVRADTRHVTFRDCVIFGGKSVDGDGGYGIGEDDDADYVTIENCVVRDSDRHGYHTSAPHVRIVDSTFLNNAKETGDVFDLAATDAVVANNHFEGNGHGIKIDDSDAEGGRIVVTGNVFVDNYLPDVASGQIEFADTTVDSVHVSDNTFVLPDIDATETSAHVLFDSDESLGSVRVRNNHFEGGGPQALTWFTETGRRLRTLVVEHNTFERVPNDVGLLASAERLLVRDNLFACSGDRGRLEVKECSAGVVTGNVTDGAGIDVQSDLVVERNYEL</sequence>
<evidence type="ECO:0000259" key="2">
    <source>
        <dbReference type="Pfam" id="PF13229"/>
    </source>
</evidence>
<protein>
    <submittedName>
        <fullName evidence="3">Right handed beta helix region</fullName>
    </submittedName>
</protein>
<evidence type="ECO:0000256" key="1">
    <source>
        <dbReference type="SAM" id="MobiDB-lite"/>
    </source>
</evidence>
<dbReference type="EMBL" id="FNIA01000005">
    <property type="protein sequence ID" value="SDM63847.1"/>
    <property type="molecule type" value="Genomic_DNA"/>
</dbReference>
<accession>A0A1G9UVK7</accession>
<dbReference type="InterPro" id="IPR012334">
    <property type="entry name" value="Pectin_lyas_fold"/>
</dbReference>
<feature type="domain" description="Right handed beta helix" evidence="2">
    <location>
        <begin position="206"/>
        <end position="348"/>
    </location>
</feature>
<proteinExistence type="predicted"/>
<dbReference type="InterPro" id="IPR039448">
    <property type="entry name" value="Beta_helix"/>
</dbReference>
<keyword evidence="4" id="KW-1185">Reference proteome</keyword>